<proteinExistence type="predicted"/>
<dbReference type="SMART" id="SM00044">
    <property type="entry name" value="CYCc"/>
    <property type="match status" value="1"/>
</dbReference>
<evidence type="ECO:0000259" key="2">
    <source>
        <dbReference type="PROSITE" id="PS50125"/>
    </source>
</evidence>
<evidence type="ECO:0000313" key="5">
    <source>
        <dbReference type="Proteomes" id="UP000249061"/>
    </source>
</evidence>
<dbReference type="CDD" id="cd06225">
    <property type="entry name" value="HAMP"/>
    <property type="match status" value="1"/>
</dbReference>
<keyword evidence="1" id="KW-0472">Membrane</keyword>
<keyword evidence="1" id="KW-0812">Transmembrane</keyword>
<sequence>MRRMMRYGCTTGSMARTLLAGRPSMSEPTEVDRRPGFSLYGRLALLLVVATVLPVLVLGWQAIERNRGALTVDAQHFERVLVERAAEAVDRELDTAGDALVSIAATLGDANAQHEELKSQLAARQLEAWGGSGFVTLYAPDGRRRGSIRLGALGATGPEVLDEDLRGDGLRFGDVVQRAQGPVLQMTAPVSGDDGAPRFWLLAELELTPLCRLLASLGEVPPLRDPTALFVVDGQRRLVLSSDPALLTQSMSSHPVFEALKGNAQFRQPLTVVTEFTDERGDMLAAVTTLPRLGWAFVARQSAQNAYASLNVLIAALVATILITAAVAVALGLLGGRWLVRPLHSLVRATQHIARREWTRVEPSVKERSDEVGTLARAVDSMSVSLQESEAELVQETRARAALARYLPSDVVDQVVADPSRLQLGGERRLITVLFADVVGFTQMSEHLPPERIVAVLNEYFTLATEVVHHHGGFIDKFIGDCVMAVWGLPEQKDDDAQRAVAAAEALQRWTDACARRWRTRYGVHLQLAMGINTGLVVAGNVGSERRLEYTVIGDTVNVAARLESAAAPGQILLSDSTRVALSGARRLVPLGERQLRGRTQSIRVFEVSR</sequence>
<dbReference type="Proteomes" id="UP000249061">
    <property type="component" value="Unassembled WGS sequence"/>
</dbReference>
<dbReference type="Pfam" id="PF00672">
    <property type="entry name" value="HAMP"/>
    <property type="match status" value="1"/>
</dbReference>
<organism evidence="4 5">
    <name type="scientific">Archangium gephyra</name>
    <dbReference type="NCBI Taxonomy" id="48"/>
    <lineage>
        <taxon>Bacteria</taxon>
        <taxon>Pseudomonadati</taxon>
        <taxon>Myxococcota</taxon>
        <taxon>Myxococcia</taxon>
        <taxon>Myxococcales</taxon>
        <taxon>Cystobacterineae</taxon>
        <taxon>Archangiaceae</taxon>
        <taxon>Archangium</taxon>
    </lineage>
</organism>
<dbReference type="InterPro" id="IPR001054">
    <property type="entry name" value="A/G_cyclase"/>
</dbReference>
<dbReference type="Gene3D" id="6.10.340.10">
    <property type="match status" value="1"/>
</dbReference>
<feature type="transmembrane region" description="Helical" evidence="1">
    <location>
        <begin position="310"/>
        <end position="334"/>
    </location>
</feature>
<dbReference type="EMBL" id="QFQP01000013">
    <property type="protein sequence ID" value="PZR11890.1"/>
    <property type="molecule type" value="Genomic_DNA"/>
</dbReference>
<feature type="domain" description="HAMP" evidence="3">
    <location>
        <begin position="337"/>
        <end position="391"/>
    </location>
</feature>
<dbReference type="PANTHER" id="PTHR43081:SF1">
    <property type="entry name" value="ADENYLATE CYCLASE, TERMINAL-DIFFERENTIATION SPECIFIC"/>
    <property type="match status" value="1"/>
</dbReference>
<dbReference type="PANTHER" id="PTHR43081">
    <property type="entry name" value="ADENYLATE CYCLASE, TERMINAL-DIFFERENTIATION SPECIFIC-RELATED"/>
    <property type="match status" value="1"/>
</dbReference>
<gene>
    <name evidence="4" type="ORF">DI536_16280</name>
</gene>
<dbReference type="PROSITE" id="PS50885">
    <property type="entry name" value="HAMP"/>
    <property type="match status" value="1"/>
</dbReference>
<reference evidence="4 5" key="1">
    <citation type="submission" date="2017-08" db="EMBL/GenBank/DDBJ databases">
        <title>Infants hospitalized years apart are colonized by the same room-sourced microbial strains.</title>
        <authorList>
            <person name="Brooks B."/>
            <person name="Olm M.R."/>
            <person name="Firek B.A."/>
            <person name="Baker R."/>
            <person name="Thomas B.C."/>
            <person name="Morowitz M.J."/>
            <person name="Banfield J.F."/>
        </authorList>
    </citation>
    <scope>NUCLEOTIDE SEQUENCE [LARGE SCALE GENOMIC DNA]</scope>
    <source>
        <strain evidence="4">S2_003_000_R2_14</strain>
    </source>
</reference>
<dbReference type="InterPro" id="IPR029787">
    <property type="entry name" value="Nucleotide_cyclase"/>
</dbReference>
<dbReference type="SUPFAM" id="SSF158472">
    <property type="entry name" value="HAMP domain-like"/>
    <property type="match status" value="1"/>
</dbReference>
<evidence type="ECO:0000256" key="1">
    <source>
        <dbReference type="SAM" id="Phobius"/>
    </source>
</evidence>
<dbReference type="Pfam" id="PF00211">
    <property type="entry name" value="Guanylate_cyc"/>
    <property type="match status" value="1"/>
</dbReference>
<feature type="domain" description="Guanylate cyclase" evidence="2">
    <location>
        <begin position="432"/>
        <end position="564"/>
    </location>
</feature>
<dbReference type="SUPFAM" id="SSF55073">
    <property type="entry name" value="Nucleotide cyclase"/>
    <property type="match status" value="1"/>
</dbReference>
<dbReference type="Gene3D" id="3.30.70.1230">
    <property type="entry name" value="Nucleotide cyclase"/>
    <property type="match status" value="1"/>
</dbReference>
<dbReference type="SMART" id="SM00304">
    <property type="entry name" value="HAMP"/>
    <property type="match status" value="1"/>
</dbReference>
<dbReference type="PROSITE" id="PS50125">
    <property type="entry name" value="GUANYLATE_CYCLASE_2"/>
    <property type="match status" value="1"/>
</dbReference>
<dbReference type="InterPro" id="IPR003660">
    <property type="entry name" value="HAMP_dom"/>
</dbReference>
<comment type="caution">
    <text evidence="4">The sequence shown here is derived from an EMBL/GenBank/DDBJ whole genome shotgun (WGS) entry which is preliminary data.</text>
</comment>
<dbReference type="CDD" id="cd07302">
    <property type="entry name" value="CHD"/>
    <property type="match status" value="1"/>
</dbReference>
<protein>
    <recommendedName>
        <fullName evidence="6">Adenylate/guanylate cyclase domain-containing protein</fullName>
    </recommendedName>
</protein>
<evidence type="ECO:0000259" key="3">
    <source>
        <dbReference type="PROSITE" id="PS50885"/>
    </source>
</evidence>
<name>A0A2W5T8P2_9BACT</name>
<dbReference type="GO" id="GO:0004016">
    <property type="term" value="F:adenylate cyclase activity"/>
    <property type="evidence" value="ECO:0007669"/>
    <property type="project" value="UniProtKB-ARBA"/>
</dbReference>
<dbReference type="AlphaFoldDB" id="A0A2W5T8P2"/>
<dbReference type="GO" id="GO:0006171">
    <property type="term" value="P:cAMP biosynthetic process"/>
    <property type="evidence" value="ECO:0007669"/>
    <property type="project" value="TreeGrafter"/>
</dbReference>
<dbReference type="GO" id="GO:0035556">
    <property type="term" value="P:intracellular signal transduction"/>
    <property type="evidence" value="ECO:0007669"/>
    <property type="project" value="InterPro"/>
</dbReference>
<dbReference type="InterPro" id="IPR050697">
    <property type="entry name" value="Adenylyl/Guanylyl_Cyclase_3/4"/>
</dbReference>
<accession>A0A2W5T8P2</accession>
<keyword evidence="1" id="KW-1133">Transmembrane helix</keyword>
<dbReference type="GO" id="GO:0016020">
    <property type="term" value="C:membrane"/>
    <property type="evidence" value="ECO:0007669"/>
    <property type="project" value="InterPro"/>
</dbReference>
<feature type="transmembrane region" description="Helical" evidence="1">
    <location>
        <begin position="39"/>
        <end position="60"/>
    </location>
</feature>
<evidence type="ECO:0008006" key="6">
    <source>
        <dbReference type="Google" id="ProtNLM"/>
    </source>
</evidence>
<evidence type="ECO:0000313" key="4">
    <source>
        <dbReference type="EMBL" id="PZR11890.1"/>
    </source>
</evidence>